<gene>
    <name evidence="2" type="ORF">WNY77_13645</name>
</gene>
<feature type="signal peptide" evidence="1">
    <location>
        <begin position="1"/>
        <end position="22"/>
    </location>
</feature>
<proteinExistence type="predicted"/>
<protein>
    <submittedName>
        <fullName evidence="2">DUF3016 domain-containing protein</fullName>
    </submittedName>
</protein>
<reference evidence="2 3" key="1">
    <citation type="submission" date="2024-03" db="EMBL/GenBank/DDBJ databases">
        <title>Community enrichment and isolation of bacterial strains for fucoidan degradation.</title>
        <authorList>
            <person name="Sichert A."/>
        </authorList>
    </citation>
    <scope>NUCLEOTIDE SEQUENCE [LARGE SCALE GENOMIC DNA]</scope>
    <source>
        <strain evidence="2 3">AS12</strain>
    </source>
</reference>
<evidence type="ECO:0000256" key="1">
    <source>
        <dbReference type="SAM" id="SignalP"/>
    </source>
</evidence>
<keyword evidence="1" id="KW-0732">Signal</keyword>
<dbReference type="Proteomes" id="UP001461163">
    <property type="component" value="Unassembled WGS sequence"/>
</dbReference>
<evidence type="ECO:0000313" key="2">
    <source>
        <dbReference type="EMBL" id="MEM5498447.1"/>
    </source>
</evidence>
<comment type="caution">
    <text evidence="2">The sequence shown here is derived from an EMBL/GenBank/DDBJ whole genome shotgun (WGS) entry which is preliminary data.</text>
</comment>
<sequence length="177" mass="20238">MKNLAVVLLTGVTLMLSGQAYSQAKVDVTWEKPEKYTDVRPSNESRTRFKERTFKQLDEYIVELAETLPEGQTLKMNVTNLDLAGQVWPASFVGMGSGANDVRLIKSIDIPRIAFSFELLGSDGAVIQQGEQNLKDMSFQNRHNPFFASENLRYEKNMIRMWFDEQFPQEVAKKNTH</sequence>
<dbReference type="EMBL" id="JBBMQS010000007">
    <property type="protein sequence ID" value="MEM5498447.1"/>
    <property type="molecule type" value="Genomic_DNA"/>
</dbReference>
<dbReference type="Pfam" id="PF11454">
    <property type="entry name" value="DUF3016"/>
    <property type="match status" value="1"/>
</dbReference>
<keyword evidence="3" id="KW-1185">Reference proteome</keyword>
<name>A0ABU9SX73_9ALTE</name>
<dbReference type="InterPro" id="IPR021557">
    <property type="entry name" value="DUF3016"/>
</dbReference>
<organism evidence="2 3">
    <name type="scientific">Paraglaciecola mesophila</name>
    <dbReference type="NCBI Taxonomy" id="197222"/>
    <lineage>
        <taxon>Bacteria</taxon>
        <taxon>Pseudomonadati</taxon>
        <taxon>Pseudomonadota</taxon>
        <taxon>Gammaproteobacteria</taxon>
        <taxon>Alteromonadales</taxon>
        <taxon>Alteromonadaceae</taxon>
        <taxon>Paraglaciecola</taxon>
    </lineage>
</organism>
<feature type="chain" id="PRO_5046435102" evidence="1">
    <location>
        <begin position="23"/>
        <end position="177"/>
    </location>
</feature>
<accession>A0ABU9SX73</accession>
<evidence type="ECO:0000313" key="3">
    <source>
        <dbReference type="Proteomes" id="UP001461163"/>
    </source>
</evidence>
<dbReference type="RefSeq" id="WP_342882030.1">
    <property type="nucleotide sequence ID" value="NZ_JBBMQS010000007.1"/>
</dbReference>